<reference evidence="7" key="1">
    <citation type="submission" date="2015-07" db="EMBL/GenBank/DDBJ databases">
        <title>MeaNS - Measles Nucleotide Surveillance Program.</title>
        <authorList>
            <person name="Tran T."/>
            <person name="Druce J."/>
        </authorList>
    </citation>
    <scope>NUCLEOTIDE SEQUENCE</scope>
    <source>
        <strain evidence="7">UCB-OBI-ISO-001</strain>
        <tissue evidence="7">Gonad</tissue>
    </source>
</reference>
<dbReference type="Pfam" id="PF06541">
    <property type="entry name" value="ABC_trans_CmpB"/>
    <property type="match status" value="1"/>
</dbReference>
<evidence type="ECO:0000256" key="2">
    <source>
        <dbReference type="ARBA" id="ARBA00006371"/>
    </source>
</evidence>
<feature type="transmembrane region" description="Helical" evidence="6">
    <location>
        <begin position="127"/>
        <end position="149"/>
    </location>
</feature>
<dbReference type="AlphaFoldDB" id="A0A0L8HWZ7"/>
<sequence>MNTLLPTRNKFIYASSVKILCPGDDEVVEGVFGIVLFFEAFLMQVVVEMLEKVVVGRREVCSSWTKRIVDTRVKEDLKRPPIAGKPNLIPLSFSQRFYIYAIHGYVAEVTYTAIWDVVYHKNNKLHGITSIWCLFIYGICMLVLERLYFTLRFKISLLLRGFVYVLWIFLWEFSTGFVLRLFDACPWDYSMFKGNIMGLITMEYAPMWYIGGILTEKLVISFSRQLYWGPYLGKEGLVNTQ</sequence>
<dbReference type="EMBL" id="KQ417095">
    <property type="protein sequence ID" value="KOF93732.1"/>
    <property type="molecule type" value="Genomic_DNA"/>
</dbReference>
<comment type="subcellular location">
    <subcellularLocation>
        <location evidence="1">Membrane</location>
        <topology evidence="1">Multi-pass membrane protein</topology>
    </subcellularLocation>
</comment>
<evidence type="ECO:0000256" key="5">
    <source>
        <dbReference type="ARBA" id="ARBA00023136"/>
    </source>
</evidence>
<evidence type="ECO:0008006" key="8">
    <source>
        <dbReference type="Google" id="ProtNLM"/>
    </source>
</evidence>
<feature type="transmembrane region" description="Helical" evidence="6">
    <location>
        <begin position="97"/>
        <end position="115"/>
    </location>
</feature>
<accession>A0A0L8HWZ7</accession>
<evidence type="ECO:0000313" key="7">
    <source>
        <dbReference type="EMBL" id="KOF93732.1"/>
    </source>
</evidence>
<keyword evidence="4 6" id="KW-1133">Transmembrane helix</keyword>
<feature type="transmembrane region" description="Helical" evidence="6">
    <location>
        <begin position="161"/>
        <end position="182"/>
    </location>
</feature>
<dbReference type="PANTHER" id="PTHR31746">
    <property type="entry name" value="TRANSMEMBRANE PROTEIN 229 FAMILY MEMBER"/>
    <property type="match status" value="1"/>
</dbReference>
<keyword evidence="5 6" id="KW-0472">Membrane</keyword>
<dbReference type="OrthoDB" id="5946847at2759"/>
<organism evidence="7">
    <name type="scientific">Octopus bimaculoides</name>
    <name type="common">California two-spotted octopus</name>
    <dbReference type="NCBI Taxonomy" id="37653"/>
    <lineage>
        <taxon>Eukaryota</taxon>
        <taxon>Metazoa</taxon>
        <taxon>Spiralia</taxon>
        <taxon>Lophotrochozoa</taxon>
        <taxon>Mollusca</taxon>
        <taxon>Cephalopoda</taxon>
        <taxon>Coleoidea</taxon>
        <taxon>Octopodiformes</taxon>
        <taxon>Octopoda</taxon>
        <taxon>Incirrata</taxon>
        <taxon>Octopodidae</taxon>
        <taxon>Octopus</taxon>
    </lineage>
</organism>
<name>A0A0L8HWZ7_OCTBM</name>
<feature type="transmembrane region" description="Helical" evidence="6">
    <location>
        <begin position="194"/>
        <end position="214"/>
    </location>
</feature>
<keyword evidence="3 6" id="KW-0812">Transmembrane</keyword>
<dbReference type="GO" id="GO:0016020">
    <property type="term" value="C:membrane"/>
    <property type="evidence" value="ECO:0007669"/>
    <property type="project" value="UniProtKB-SubCell"/>
</dbReference>
<dbReference type="InterPro" id="IPR010540">
    <property type="entry name" value="CmpB_TMEM229"/>
</dbReference>
<dbReference type="PANTHER" id="PTHR31746:SF3">
    <property type="entry name" value="TRANSMEMBRANE PROTEIN 229B"/>
    <property type="match status" value="1"/>
</dbReference>
<evidence type="ECO:0000256" key="1">
    <source>
        <dbReference type="ARBA" id="ARBA00004141"/>
    </source>
</evidence>
<gene>
    <name evidence="7" type="ORF">OCBIM_22003620mg</name>
</gene>
<comment type="similarity">
    <text evidence="2">Belongs to the TMEM229 family.</text>
</comment>
<protein>
    <recommendedName>
        <fullName evidence="8">Transmembrane protein 229B</fullName>
    </recommendedName>
</protein>
<proteinExistence type="inferred from homology"/>
<evidence type="ECO:0000256" key="6">
    <source>
        <dbReference type="SAM" id="Phobius"/>
    </source>
</evidence>
<evidence type="ECO:0000256" key="3">
    <source>
        <dbReference type="ARBA" id="ARBA00022692"/>
    </source>
</evidence>
<evidence type="ECO:0000256" key="4">
    <source>
        <dbReference type="ARBA" id="ARBA00022989"/>
    </source>
</evidence>